<proteinExistence type="predicted"/>
<sequence>MRPEPARGGVFAQVQPSHLRDHHGDEGRNGDTDHRGPFDTSRFGDQRSRVDTMQGRYSSGSRGDSHKDFPYLDIDEHRGHKHTDRIIRDRHVKPREDRSRASCYANSPYDRKHNKYWREKKSDRSREHHKHPLNVVRVNNERLAPYEQTANSTARLDIED</sequence>
<organism evidence="2 3">
    <name type="scientific">Eruca vesicaria subsp. sativa</name>
    <name type="common">Garden rocket</name>
    <name type="synonym">Eruca sativa</name>
    <dbReference type="NCBI Taxonomy" id="29727"/>
    <lineage>
        <taxon>Eukaryota</taxon>
        <taxon>Viridiplantae</taxon>
        <taxon>Streptophyta</taxon>
        <taxon>Embryophyta</taxon>
        <taxon>Tracheophyta</taxon>
        <taxon>Spermatophyta</taxon>
        <taxon>Magnoliopsida</taxon>
        <taxon>eudicotyledons</taxon>
        <taxon>Gunneridae</taxon>
        <taxon>Pentapetalae</taxon>
        <taxon>rosids</taxon>
        <taxon>malvids</taxon>
        <taxon>Brassicales</taxon>
        <taxon>Brassicaceae</taxon>
        <taxon>Brassiceae</taxon>
        <taxon>Eruca</taxon>
    </lineage>
</organism>
<protein>
    <submittedName>
        <fullName evidence="2">Uncharacterized protein</fullName>
    </submittedName>
</protein>
<dbReference type="AlphaFoldDB" id="A0ABC8LLD6"/>
<name>A0ABC8LLD6_ERUVS</name>
<dbReference type="EMBL" id="CAKOAT010626265">
    <property type="protein sequence ID" value="CAH8384522.1"/>
    <property type="molecule type" value="Genomic_DNA"/>
</dbReference>
<dbReference type="Proteomes" id="UP001642260">
    <property type="component" value="Unassembled WGS sequence"/>
</dbReference>
<accession>A0ABC8LLD6</accession>
<evidence type="ECO:0000256" key="1">
    <source>
        <dbReference type="SAM" id="MobiDB-lite"/>
    </source>
</evidence>
<keyword evidence="3" id="KW-1185">Reference proteome</keyword>
<feature type="region of interest" description="Disordered" evidence="1">
    <location>
        <begin position="1"/>
        <end position="160"/>
    </location>
</feature>
<gene>
    <name evidence="2" type="ORF">ERUC_LOCUS37005</name>
</gene>
<feature type="compositionally biased region" description="Basic and acidic residues" evidence="1">
    <location>
        <begin position="116"/>
        <end position="126"/>
    </location>
</feature>
<feature type="compositionally biased region" description="Basic and acidic residues" evidence="1">
    <location>
        <begin position="18"/>
        <end position="50"/>
    </location>
</feature>
<comment type="caution">
    <text evidence="2">The sequence shown here is derived from an EMBL/GenBank/DDBJ whole genome shotgun (WGS) entry which is preliminary data.</text>
</comment>
<evidence type="ECO:0000313" key="3">
    <source>
        <dbReference type="Proteomes" id="UP001642260"/>
    </source>
</evidence>
<reference evidence="2 3" key="1">
    <citation type="submission" date="2022-03" db="EMBL/GenBank/DDBJ databases">
        <authorList>
            <person name="Macdonald S."/>
            <person name="Ahmed S."/>
            <person name="Newling K."/>
        </authorList>
    </citation>
    <scope>NUCLEOTIDE SEQUENCE [LARGE SCALE GENOMIC DNA]</scope>
</reference>
<feature type="compositionally biased region" description="Basic and acidic residues" evidence="1">
    <location>
        <begin position="63"/>
        <end position="100"/>
    </location>
</feature>
<evidence type="ECO:0000313" key="2">
    <source>
        <dbReference type="EMBL" id="CAH8384522.1"/>
    </source>
</evidence>